<evidence type="ECO:0000256" key="2">
    <source>
        <dbReference type="SAM" id="Phobius"/>
    </source>
</evidence>
<dbReference type="AlphaFoldDB" id="A0A5C6CJ03"/>
<keyword evidence="2" id="KW-1133">Transmembrane helix</keyword>
<evidence type="ECO:0000256" key="1">
    <source>
        <dbReference type="SAM" id="MobiDB-lite"/>
    </source>
</evidence>
<keyword evidence="2" id="KW-0812">Transmembrane</keyword>
<feature type="transmembrane region" description="Helical" evidence="2">
    <location>
        <begin position="543"/>
        <end position="563"/>
    </location>
</feature>
<feature type="region of interest" description="Disordered" evidence="1">
    <location>
        <begin position="189"/>
        <end position="272"/>
    </location>
</feature>
<comment type="caution">
    <text evidence="4">The sequence shown here is derived from an EMBL/GenBank/DDBJ whole genome shotgun (WGS) entry which is preliminary data.</text>
</comment>
<sequence>MSDAPESTPPPSRRMHRWLSRLIPSTAPGCAAVLTWLFLVTLVAVVWTFFYLDPNNVPWRHAIGFGRILLVIAFVFIIPIVLYRALRLWLEGEKSLYPEIDHSWAAGIEALKEQGLEIREMAVYLVIGSRSLGQERAIMQTGQLDLRVECVPEGPAPLHWYATSDSVYLFCSDASWSSGLAAKRQRHYEEFGDPSARRPAAAASPTPASPPPSSAPATSAPAPMGTVPSPAGPMASERPMGTVQLDQFLPSQGPAGTPTEPAPVSGPASSAIRGTMQLGGEFLQPEPHAESDEVFGDSGTERKPITLNSKESTQRIGRLTYLCQQINRVREPLCPINGILSLLPYAAIDSGTGDADALQQAVKSDLTTIHYMLQVRCPVTALVTDMERQQGFRELMRRVGRQRVSAQRFGRKYDCRTLATESEMAALGELVCGTFEDWVYALFREDEAMTRPGNQRLYHLLCQIRCTLKSRLIDVLQGAFAYDPEQGSAEDGLLFSGCYFAATGERSDHRAFVGGILSKMDEEQELVEWTGDALRDDLRRERLATVGLVVSLILLVVLIGMIVW</sequence>
<proteinExistence type="predicted"/>
<feature type="compositionally biased region" description="Low complexity" evidence="1">
    <location>
        <begin position="197"/>
        <end position="206"/>
    </location>
</feature>
<dbReference type="Pfam" id="PF14331">
    <property type="entry name" value="IcmF-related_N"/>
    <property type="match status" value="1"/>
</dbReference>
<evidence type="ECO:0000313" key="4">
    <source>
        <dbReference type="EMBL" id="TWU23424.1"/>
    </source>
</evidence>
<keyword evidence="5" id="KW-1185">Reference proteome</keyword>
<dbReference type="RefSeq" id="WP_146595132.1">
    <property type="nucleotide sequence ID" value="NZ_SJPT01000004.1"/>
</dbReference>
<reference evidence="4 5" key="1">
    <citation type="submission" date="2019-02" db="EMBL/GenBank/DDBJ databases">
        <title>Deep-cultivation of Planctomycetes and their phenomic and genomic characterization uncovers novel biology.</title>
        <authorList>
            <person name="Wiegand S."/>
            <person name="Jogler M."/>
            <person name="Boedeker C."/>
            <person name="Pinto D."/>
            <person name="Vollmers J."/>
            <person name="Rivas-Marin E."/>
            <person name="Kohn T."/>
            <person name="Peeters S.H."/>
            <person name="Heuer A."/>
            <person name="Rast P."/>
            <person name="Oberbeckmann S."/>
            <person name="Bunk B."/>
            <person name="Jeske O."/>
            <person name="Meyerdierks A."/>
            <person name="Storesund J.E."/>
            <person name="Kallscheuer N."/>
            <person name="Luecker S."/>
            <person name="Lage O.M."/>
            <person name="Pohl T."/>
            <person name="Merkel B.J."/>
            <person name="Hornburger P."/>
            <person name="Mueller R.-W."/>
            <person name="Bruemmer F."/>
            <person name="Labrenz M."/>
            <person name="Spormann A.M."/>
            <person name="Op Den Camp H."/>
            <person name="Overmann J."/>
            <person name="Amann R."/>
            <person name="Jetten M.S.M."/>
            <person name="Mascher T."/>
            <person name="Medema M.H."/>
            <person name="Devos D.P."/>
            <person name="Kaster A.-K."/>
            <person name="Ovreas L."/>
            <person name="Rohde M."/>
            <person name="Galperin M.Y."/>
            <person name="Jogler C."/>
        </authorList>
    </citation>
    <scope>NUCLEOTIDE SEQUENCE [LARGE SCALE GENOMIC DNA]</scope>
    <source>
        <strain evidence="4 5">Pla52o</strain>
    </source>
</reference>
<name>A0A5C6CJ03_9BACT</name>
<dbReference type="OrthoDB" id="275567at2"/>
<organism evidence="4 5">
    <name type="scientific">Novipirellula galeiformis</name>
    <dbReference type="NCBI Taxonomy" id="2528004"/>
    <lineage>
        <taxon>Bacteria</taxon>
        <taxon>Pseudomonadati</taxon>
        <taxon>Planctomycetota</taxon>
        <taxon>Planctomycetia</taxon>
        <taxon>Pirellulales</taxon>
        <taxon>Pirellulaceae</taxon>
        <taxon>Novipirellula</taxon>
    </lineage>
</organism>
<evidence type="ECO:0000313" key="5">
    <source>
        <dbReference type="Proteomes" id="UP000316304"/>
    </source>
</evidence>
<feature type="transmembrane region" description="Helical" evidence="2">
    <location>
        <begin position="22"/>
        <end position="50"/>
    </location>
</feature>
<dbReference type="Proteomes" id="UP000316304">
    <property type="component" value="Unassembled WGS sequence"/>
</dbReference>
<dbReference type="InterPro" id="IPR025743">
    <property type="entry name" value="TssM1_N"/>
</dbReference>
<gene>
    <name evidence="4" type="ORF">Pla52o_29600</name>
</gene>
<protein>
    <recommendedName>
        <fullName evidence="3">Type VI secretion system component TssM1 N-terminal domain-containing protein</fullName>
    </recommendedName>
</protein>
<dbReference type="EMBL" id="SJPT01000004">
    <property type="protein sequence ID" value="TWU23424.1"/>
    <property type="molecule type" value="Genomic_DNA"/>
</dbReference>
<keyword evidence="2" id="KW-0472">Membrane</keyword>
<evidence type="ECO:0000259" key="3">
    <source>
        <dbReference type="Pfam" id="PF14331"/>
    </source>
</evidence>
<feature type="region of interest" description="Disordered" evidence="1">
    <location>
        <begin position="286"/>
        <end position="306"/>
    </location>
</feature>
<feature type="transmembrane region" description="Helical" evidence="2">
    <location>
        <begin position="62"/>
        <end position="86"/>
    </location>
</feature>
<accession>A0A5C6CJ03</accession>
<feature type="domain" description="Type VI secretion system component TssM1 N-terminal" evidence="3">
    <location>
        <begin position="321"/>
        <end position="504"/>
    </location>
</feature>